<evidence type="ECO:0000256" key="1">
    <source>
        <dbReference type="SAM" id="MobiDB-lite"/>
    </source>
</evidence>
<proteinExistence type="predicted"/>
<feature type="chain" id="PRO_5045409794" description="ABC transporter substrate-binding protein" evidence="2">
    <location>
        <begin position="20"/>
        <end position="90"/>
    </location>
</feature>
<protein>
    <recommendedName>
        <fullName evidence="5">ABC transporter substrate-binding protein</fullName>
    </recommendedName>
</protein>
<organism evidence="3 4">
    <name type="scientific">Paenibacillus sepulcri</name>
    <dbReference type="NCBI Taxonomy" id="359917"/>
    <lineage>
        <taxon>Bacteria</taxon>
        <taxon>Bacillati</taxon>
        <taxon>Bacillota</taxon>
        <taxon>Bacilli</taxon>
        <taxon>Bacillales</taxon>
        <taxon>Paenibacillaceae</taxon>
        <taxon>Paenibacillus</taxon>
    </lineage>
</organism>
<feature type="region of interest" description="Disordered" evidence="1">
    <location>
        <begin position="24"/>
        <end position="61"/>
    </location>
</feature>
<feature type="compositionally biased region" description="Low complexity" evidence="1">
    <location>
        <begin position="26"/>
        <end position="60"/>
    </location>
</feature>
<dbReference type="Proteomes" id="UP001519887">
    <property type="component" value="Unassembled WGS sequence"/>
</dbReference>
<accession>A0ABS7CK69</accession>
<reference evidence="3 4" key="1">
    <citation type="submission" date="2021-07" db="EMBL/GenBank/DDBJ databases">
        <title>Paenibacillus radiodurans sp. nov., isolated from the southeastern edge of Tengger Desert.</title>
        <authorList>
            <person name="Zhang G."/>
        </authorList>
    </citation>
    <scope>NUCLEOTIDE SEQUENCE [LARGE SCALE GENOMIC DNA]</scope>
    <source>
        <strain evidence="3 4">CCM 7311</strain>
    </source>
</reference>
<evidence type="ECO:0000313" key="4">
    <source>
        <dbReference type="Proteomes" id="UP001519887"/>
    </source>
</evidence>
<dbReference type="EMBL" id="JAHZIK010002867">
    <property type="protein sequence ID" value="MBW7461336.1"/>
    <property type="molecule type" value="Genomic_DNA"/>
</dbReference>
<evidence type="ECO:0000313" key="3">
    <source>
        <dbReference type="EMBL" id="MBW7461336.1"/>
    </source>
</evidence>
<name>A0ABS7CK69_9BACL</name>
<gene>
    <name evidence="3" type="ORF">K0U00_45505</name>
</gene>
<evidence type="ECO:0000256" key="2">
    <source>
        <dbReference type="SAM" id="SignalP"/>
    </source>
</evidence>
<dbReference type="PROSITE" id="PS51257">
    <property type="entry name" value="PROKAR_LIPOPROTEIN"/>
    <property type="match status" value="1"/>
</dbReference>
<sequence length="90" mass="8991">MRKKWFVGTALFFLLFATACSSNTGGNDANSPSNAPANTGNAVSEGEGAAPAAGEAADPYGPEKELVTLNIAQVLPPGDAGLPAGQTVDN</sequence>
<keyword evidence="4" id="KW-1185">Reference proteome</keyword>
<feature type="non-terminal residue" evidence="3">
    <location>
        <position position="90"/>
    </location>
</feature>
<feature type="signal peptide" evidence="2">
    <location>
        <begin position="1"/>
        <end position="19"/>
    </location>
</feature>
<comment type="caution">
    <text evidence="3">The sequence shown here is derived from an EMBL/GenBank/DDBJ whole genome shotgun (WGS) entry which is preliminary data.</text>
</comment>
<evidence type="ECO:0008006" key="5">
    <source>
        <dbReference type="Google" id="ProtNLM"/>
    </source>
</evidence>
<keyword evidence="2" id="KW-0732">Signal</keyword>